<organism evidence="3 4">
    <name type="scientific">Trapa natans</name>
    <name type="common">Water chestnut</name>
    <dbReference type="NCBI Taxonomy" id="22666"/>
    <lineage>
        <taxon>Eukaryota</taxon>
        <taxon>Viridiplantae</taxon>
        <taxon>Streptophyta</taxon>
        <taxon>Embryophyta</taxon>
        <taxon>Tracheophyta</taxon>
        <taxon>Spermatophyta</taxon>
        <taxon>Magnoliopsida</taxon>
        <taxon>eudicotyledons</taxon>
        <taxon>Gunneridae</taxon>
        <taxon>Pentapetalae</taxon>
        <taxon>rosids</taxon>
        <taxon>malvids</taxon>
        <taxon>Myrtales</taxon>
        <taxon>Lythraceae</taxon>
        <taxon>Trapa</taxon>
    </lineage>
</organism>
<name>A0AAN7LT12_TRANT</name>
<evidence type="ECO:0000259" key="2">
    <source>
        <dbReference type="Pfam" id="PF23293"/>
    </source>
</evidence>
<feature type="domain" description="ULTRAPETALA1/2 SAND" evidence="1">
    <location>
        <begin position="98"/>
        <end position="162"/>
    </location>
</feature>
<sequence>MISGESLDYLLRSFEFWHMILGYSMSFYSSPVDCGSSCLRSDHHGQPKVNCWQDPMSPSKWKEEHFVIVSLSGWGLLIFGGYKFFTGGKDKKGELREVSGLRKSGDYIEVTCGHRCSYAVGRLRDFVNADLQITCKCTPGCHEVLTFVHVQCKKLLGNQTSKKVNGSQRFDIKIVHSDEFVRCSRCKERRFHLRTMKECRVHHDTLADVNWKCADLTYDKSVGSQIAAARLAWTSLEMPKLLIDFCLCQFYPLYPIFFYFSRLNWIHFQGRALVEEFFNFFNYELERERAAVNFETTLHFHLLQYMHSMKRKNFLLSIFDISLEKGTSAHWLLHQLSWMMLDSHQQEVYIDSTSKRMQEEA</sequence>
<protein>
    <submittedName>
        <fullName evidence="3">Uncharacterized protein</fullName>
    </submittedName>
</protein>
<dbReference type="InterPro" id="IPR057011">
    <property type="entry name" value="ULT1/2_SAND"/>
</dbReference>
<gene>
    <name evidence="3" type="ORF">SAY86_017863</name>
</gene>
<dbReference type="InterPro" id="IPR057012">
    <property type="entry name" value="ULT1/2_Znf"/>
</dbReference>
<evidence type="ECO:0000313" key="4">
    <source>
        <dbReference type="Proteomes" id="UP001346149"/>
    </source>
</evidence>
<dbReference type="Pfam" id="PF23292">
    <property type="entry name" value="SAND_ULT1"/>
    <property type="match status" value="1"/>
</dbReference>
<keyword evidence="4" id="KW-1185">Reference proteome</keyword>
<reference evidence="3 4" key="1">
    <citation type="journal article" date="2023" name="Hortic Res">
        <title>Pangenome of water caltrop reveals structural variations and asymmetric subgenome divergence after allopolyploidization.</title>
        <authorList>
            <person name="Zhang X."/>
            <person name="Chen Y."/>
            <person name="Wang L."/>
            <person name="Yuan Y."/>
            <person name="Fang M."/>
            <person name="Shi L."/>
            <person name="Lu R."/>
            <person name="Comes H.P."/>
            <person name="Ma Y."/>
            <person name="Chen Y."/>
            <person name="Huang G."/>
            <person name="Zhou Y."/>
            <person name="Zheng Z."/>
            <person name="Qiu Y."/>
        </authorList>
    </citation>
    <scope>NUCLEOTIDE SEQUENCE [LARGE SCALE GENOMIC DNA]</scope>
    <source>
        <strain evidence="3">F231</strain>
    </source>
</reference>
<dbReference type="GO" id="GO:0005634">
    <property type="term" value="C:nucleus"/>
    <property type="evidence" value="ECO:0007669"/>
    <property type="project" value="TreeGrafter"/>
</dbReference>
<dbReference type="GO" id="GO:0005829">
    <property type="term" value="C:cytosol"/>
    <property type="evidence" value="ECO:0007669"/>
    <property type="project" value="TreeGrafter"/>
</dbReference>
<evidence type="ECO:0000313" key="3">
    <source>
        <dbReference type="EMBL" id="KAK4790559.1"/>
    </source>
</evidence>
<dbReference type="InterPro" id="IPR020533">
    <property type="entry name" value="Developmental_reg_ULTRAPETALA"/>
</dbReference>
<dbReference type="PANTHER" id="PTHR34053">
    <property type="entry name" value="PROTEIN ULTRAPETALA 1"/>
    <property type="match status" value="1"/>
</dbReference>
<dbReference type="Proteomes" id="UP001346149">
    <property type="component" value="Unassembled WGS sequence"/>
</dbReference>
<evidence type="ECO:0000259" key="1">
    <source>
        <dbReference type="Pfam" id="PF23292"/>
    </source>
</evidence>
<comment type="caution">
    <text evidence="3">The sequence shown here is derived from an EMBL/GenBank/DDBJ whole genome shotgun (WGS) entry which is preliminary data.</text>
</comment>
<proteinExistence type="predicted"/>
<dbReference type="PANTHER" id="PTHR34053:SF1">
    <property type="entry name" value="PROTEIN ULTRAPETALA 1"/>
    <property type="match status" value="1"/>
</dbReference>
<feature type="domain" description="ULTRAPETALA1/2 zinc finger" evidence="2">
    <location>
        <begin position="176"/>
        <end position="221"/>
    </location>
</feature>
<dbReference type="Pfam" id="PF23293">
    <property type="entry name" value="zf_ULT1"/>
    <property type="match status" value="1"/>
</dbReference>
<dbReference type="EMBL" id="JAXQNO010000010">
    <property type="protein sequence ID" value="KAK4790559.1"/>
    <property type="molecule type" value="Genomic_DNA"/>
</dbReference>
<accession>A0AAN7LT12</accession>
<dbReference type="AlphaFoldDB" id="A0AAN7LT12"/>